<evidence type="ECO:0000256" key="1">
    <source>
        <dbReference type="SAM" id="MobiDB-lite"/>
    </source>
</evidence>
<organism evidence="2 3">
    <name type="scientific">Scylla paramamosain</name>
    <name type="common">Mud crab</name>
    <dbReference type="NCBI Taxonomy" id="85552"/>
    <lineage>
        <taxon>Eukaryota</taxon>
        <taxon>Metazoa</taxon>
        <taxon>Ecdysozoa</taxon>
        <taxon>Arthropoda</taxon>
        <taxon>Crustacea</taxon>
        <taxon>Multicrustacea</taxon>
        <taxon>Malacostraca</taxon>
        <taxon>Eumalacostraca</taxon>
        <taxon>Eucarida</taxon>
        <taxon>Decapoda</taxon>
        <taxon>Pleocyemata</taxon>
        <taxon>Brachyura</taxon>
        <taxon>Eubrachyura</taxon>
        <taxon>Portunoidea</taxon>
        <taxon>Portunidae</taxon>
        <taxon>Portuninae</taxon>
        <taxon>Scylla</taxon>
    </lineage>
</organism>
<name>A0AAW0U5M4_SCYPA</name>
<evidence type="ECO:0000313" key="3">
    <source>
        <dbReference type="Proteomes" id="UP001487740"/>
    </source>
</evidence>
<protein>
    <submittedName>
        <fullName evidence="2">Uncharacterized protein</fullName>
    </submittedName>
</protein>
<dbReference type="EMBL" id="JARAKH010000018">
    <property type="protein sequence ID" value="KAK8394811.1"/>
    <property type="molecule type" value="Genomic_DNA"/>
</dbReference>
<reference evidence="2 3" key="1">
    <citation type="submission" date="2023-03" db="EMBL/GenBank/DDBJ databases">
        <title>High-quality genome of Scylla paramamosain provides insights in environmental adaptation.</title>
        <authorList>
            <person name="Zhang L."/>
        </authorList>
    </citation>
    <scope>NUCLEOTIDE SEQUENCE [LARGE SCALE GENOMIC DNA]</scope>
    <source>
        <strain evidence="2">LZ_2023a</strain>
        <tissue evidence="2">Muscle</tissue>
    </source>
</reference>
<gene>
    <name evidence="2" type="ORF">O3P69_005941</name>
</gene>
<accession>A0AAW0U5M4</accession>
<feature type="region of interest" description="Disordered" evidence="1">
    <location>
        <begin position="161"/>
        <end position="188"/>
    </location>
</feature>
<dbReference type="AlphaFoldDB" id="A0AAW0U5M4"/>
<feature type="compositionally biased region" description="Pro residues" evidence="1">
    <location>
        <begin position="179"/>
        <end position="188"/>
    </location>
</feature>
<proteinExistence type="predicted"/>
<evidence type="ECO:0000313" key="2">
    <source>
        <dbReference type="EMBL" id="KAK8394811.1"/>
    </source>
</evidence>
<keyword evidence="3" id="KW-1185">Reference proteome</keyword>
<feature type="region of interest" description="Disordered" evidence="1">
    <location>
        <begin position="26"/>
        <end position="46"/>
    </location>
</feature>
<comment type="caution">
    <text evidence="2">The sequence shown here is derived from an EMBL/GenBank/DDBJ whole genome shotgun (WGS) entry which is preliminary data.</text>
</comment>
<feature type="compositionally biased region" description="Basic and acidic residues" evidence="1">
    <location>
        <begin position="29"/>
        <end position="44"/>
    </location>
</feature>
<dbReference type="Proteomes" id="UP001487740">
    <property type="component" value="Unassembled WGS sequence"/>
</dbReference>
<sequence>MSQRNLLPALPASQDDSSLANLWRHGLRNQKDSNGEALRSDDPAPKTYLTPPHGEVMNWVPQDSAHPLYVPENANFLREILFDNMVQVEVKPDDPRMSEPKGLQVTNLNGKTLTFTRDASGVQVEGIPVTDSKINEDGTVSFTLQESLFGHRERVRDAWEKMPKPSARFGPFGGGHPMNAPPPPPEPF</sequence>